<keyword evidence="1" id="KW-0812">Transmembrane</keyword>
<reference evidence="2 3" key="1">
    <citation type="submission" date="2020-10" db="EMBL/GenBank/DDBJ databases">
        <title>Ca. Dormibacterota MAGs.</title>
        <authorList>
            <person name="Montgomery K."/>
        </authorList>
    </citation>
    <scope>NUCLEOTIDE SEQUENCE [LARGE SCALE GENOMIC DNA]</scope>
    <source>
        <strain evidence="2">SC8812_S17_18</strain>
    </source>
</reference>
<evidence type="ECO:0000256" key="1">
    <source>
        <dbReference type="SAM" id="Phobius"/>
    </source>
</evidence>
<feature type="transmembrane region" description="Helical" evidence="1">
    <location>
        <begin position="143"/>
        <end position="166"/>
    </location>
</feature>
<feature type="transmembrane region" description="Helical" evidence="1">
    <location>
        <begin position="215"/>
        <end position="240"/>
    </location>
</feature>
<protein>
    <submittedName>
        <fullName evidence="2">Uncharacterized protein</fullName>
    </submittedName>
</protein>
<feature type="transmembrane region" description="Helical" evidence="1">
    <location>
        <begin position="111"/>
        <end position="131"/>
    </location>
</feature>
<organism evidence="2 3">
    <name type="scientific">Candidatus Aeolococcus gillhamiae</name>
    <dbReference type="NCBI Taxonomy" id="3127015"/>
    <lineage>
        <taxon>Bacteria</taxon>
        <taxon>Bacillati</taxon>
        <taxon>Candidatus Dormiibacterota</taxon>
        <taxon>Candidatus Dormibacteria</taxon>
        <taxon>Candidatus Aeolococcales</taxon>
        <taxon>Candidatus Aeolococcaceae</taxon>
        <taxon>Candidatus Aeolococcus</taxon>
    </lineage>
</organism>
<feature type="transmembrane region" description="Helical" evidence="1">
    <location>
        <begin position="12"/>
        <end position="32"/>
    </location>
</feature>
<sequence>MPPISLPDLAPLAGLLVLLELAVGTVAVSAALDQVGRVGRGFAGTTAAICALIMGADLLLISGSSDLGGLLHARVDSASVANFVHWAVAFAALLAGDAVFAAVGTEISRRVVTAATVAVGVVTIVTAALAIGPALGGAGAATLAFLSAALLAGSALAGMLLGHWYLVTPNMSFRPLRLSIYAVFGAVAVECAVIATALLGAGGSRERLLSGDQAFLFWLLVIGSGVLFTAAVNAFTLYFARIRANQPATAMLYVLIISVVMGLVPAHLVYLVTRVAI</sequence>
<keyword evidence="1" id="KW-0472">Membrane</keyword>
<evidence type="ECO:0000313" key="3">
    <source>
        <dbReference type="Proteomes" id="UP000606991"/>
    </source>
</evidence>
<feature type="transmembrane region" description="Helical" evidence="1">
    <location>
        <begin position="252"/>
        <end position="272"/>
    </location>
</feature>
<accession>A0A934JX98</accession>
<feature type="transmembrane region" description="Helical" evidence="1">
    <location>
        <begin position="83"/>
        <end position="104"/>
    </location>
</feature>
<proteinExistence type="predicted"/>
<feature type="transmembrane region" description="Helical" evidence="1">
    <location>
        <begin position="44"/>
        <end position="63"/>
    </location>
</feature>
<gene>
    <name evidence="2" type="ORF">JF886_07535</name>
</gene>
<keyword evidence="1" id="KW-1133">Transmembrane helix</keyword>
<feature type="transmembrane region" description="Helical" evidence="1">
    <location>
        <begin position="178"/>
        <end position="203"/>
    </location>
</feature>
<dbReference type="AlphaFoldDB" id="A0A934JX98"/>
<name>A0A934JX98_9BACT</name>
<dbReference type="EMBL" id="JAEKNS010000078">
    <property type="protein sequence ID" value="MBJ7594700.1"/>
    <property type="molecule type" value="Genomic_DNA"/>
</dbReference>
<comment type="caution">
    <text evidence="2">The sequence shown here is derived from an EMBL/GenBank/DDBJ whole genome shotgun (WGS) entry which is preliminary data.</text>
</comment>
<dbReference type="Proteomes" id="UP000606991">
    <property type="component" value="Unassembled WGS sequence"/>
</dbReference>
<evidence type="ECO:0000313" key="2">
    <source>
        <dbReference type="EMBL" id="MBJ7594700.1"/>
    </source>
</evidence>
<dbReference type="RefSeq" id="WP_337311124.1">
    <property type="nucleotide sequence ID" value="NZ_JAEKNS010000078.1"/>
</dbReference>